<sequence>MTAVYLAIIFLAATARAAIPTGYIMQVTPDCGSTDVGDGVITIISDLSVKARAVCAGNKKFDFTTLDGVSHVLPFSYPTGGSHPCVFNKRQHTRIFSARVLVSYGLFGSQVHHGLEEYIVTCTFSPSGEDISKISKITQSLLAANAIHSYVGGDTSSTIILKMVDVLGHNLNGRSVDLGRTVQLKAVNTGTEPGIRPVSCDAIDSSRARYSILRAGCGDGIVFPKTVGFRTTGKRTRSPYFQAFTINVDPILKFECNFTVCGTECDGDSCKSAPPPGRRKRGLASDSYSVAATGAVAIINTAPDKSWVGETRVDQS</sequence>
<evidence type="ECO:0000313" key="3">
    <source>
        <dbReference type="EMBL" id="ACX37441.1"/>
    </source>
</evidence>
<evidence type="ECO:0000256" key="1">
    <source>
        <dbReference type="SAM" id="SignalP"/>
    </source>
</evidence>
<name>D0EL69_HALRU</name>
<evidence type="ECO:0000259" key="2">
    <source>
        <dbReference type="Pfam" id="PF25272"/>
    </source>
</evidence>
<organism evidence="3">
    <name type="scientific">Haliotis rufescens</name>
    <name type="common">California red abalone</name>
    <dbReference type="NCBI Taxonomy" id="6454"/>
    <lineage>
        <taxon>Eukaryota</taxon>
        <taxon>Metazoa</taxon>
        <taxon>Spiralia</taxon>
        <taxon>Lophotrochozoa</taxon>
        <taxon>Mollusca</taxon>
        <taxon>Gastropoda</taxon>
        <taxon>Vetigastropoda</taxon>
        <taxon>Lepetellida</taxon>
        <taxon>Haliotoidea</taxon>
        <taxon>Haliotidae</taxon>
        <taxon>Haliotis</taxon>
    </lineage>
</organism>
<dbReference type="InterPro" id="IPR057371">
    <property type="entry name" value="VERL_C"/>
</dbReference>
<gene>
    <name evidence="3" type="primary">ZPB</name>
</gene>
<feature type="chain" id="PRO_5003008037" evidence="1">
    <location>
        <begin position="18"/>
        <end position="316"/>
    </location>
</feature>
<feature type="signal peptide" evidence="1">
    <location>
        <begin position="1"/>
        <end position="17"/>
    </location>
</feature>
<dbReference type="Pfam" id="PF25272">
    <property type="entry name" value="VERL_C"/>
    <property type="match status" value="1"/>
</dbReference>
<protein>
    <submittedName>
        <fullName evidence="3">Zona pellucida domain protein B</fullName>
    </submittedName>
</protein>
<accession>D0EL69</accession>
<keyword evidence="1" id="KW-0732">Signal</keyword>
<proteinExistence type="evidence at transcript level"/>
<dbReference type="AlphaFoldDB" id="D0EL69"/>
<reference evidence="3" key="1">
    <citation type="journal article" date="2010" name="Mol. Biol. Evol.">
        <title>ZP domain proteins in the abalone egg coat include a paralog of VERL under positive selection that binds lysin and 18-kDa sperm proteins.</title>
        <authorList>
            <person name="Aagaard J.E."/>
            <person name="Vacquier V.D."/>
            <person name="Maccoss M.J."/>
            <person name="Swanson W.J."/>
        </authorList>
    </citation>
    <scope>NUCLEOTIDE SEQUENCE</scope>
</reference>
<feature type="domain" description="Vitelline envelope sperm lysin receptor C-terminal" evidence="2">
    <location>
        <begin position="41"/>
        <end position="270"/>
    </location>
</feature>
<dbReference type="OrthoDB" id="6121243at2759"/>
<dbReference type="EMBL" id="GQ851922">
    <property type="protein sequence ID" value="ACX37441.1"/>
    <property type="molecule type" value="mRNA"/>
</dbReference>